<feature type="non-terminal residue" evidence="1">
    <location>
        <position position="88"/>
    </location>
</feature>
<dbReference type="HOGENOM" id="CLU_165631_0_0_1"/>
<protein>
    <submittedName>
        <fullName evidence="1">Uncharacterized protein</fullName>
    </submittedName>
</protein>
<keyword evidence="2" id="KW-1185">Reference proteome</keyword>
<dbReference type="EMBL" id="KN837497">
    <property type="protein sequence ID" value="KIJ24363.1"/>
    <property type="molecule type" value="Genomic_DNA"/>
</dbReference>
<reference evidence="1 2" key="1">
    <citation type="submission" date="2014-06" db="EMBL/GenBank/DDBJ databases">
        <title>Evolutionary Origins and Diversification of the Mycorrhizal Mutualists.</title>
        <authorList>
            <consortium name="DOE Joint Genome Institute"/>
            <consortium name="Mycorrhizal Genomics Consortium"/>
            <person name="Kohler A."/>
            <person name="Kuo A."/>
            <person name="Nagy L.G."/>
            <person name="Floudas D."/>
            <person name="Copeland A."/>
            <person name="Barry K.W."/>
            <person name="Cichocki N."/>
            <person name="Veneault-Fourrey C."/>
            <person name="LaButti K."/>
            <person name="Lindquist E.A."/>
            <person name="Lipzen A."/>
            <person name="Lundell T."/>
            <person name="Morin E."/>
            <person name="Murat C."/>
            <person name="Riley R."/>
            <person name="Ohm R."/>
            <person name="Sun H."/>
            <person name="Tunlid A."/>
            <person name="Henrissat B."/>
            <person name="Grigoriev I.V."/>
            <person name="Hibbett D.S."/>
            <person name="Martin F."/>
        </authorList>
    </citation>
    <scope>NUCLEOTIDE SEQUENCE [LARGE SCALE GENOMIC DNA]</scope>
    <source>
        <strain evidence="1 2">SS14</strain>
    </source>
</reference>
<evidence type="ECO:0000313" key="1">
    <source>
        <dbReference type="EMBL" id="KIJ24363.1"/>
    </source>
</evidence>
<dbReference type="Proteomes" id="UP000054279">
    <property type="component" value="Unassembled WGS sequence"/>
</dbReference>
<gene>
    <name evidence="1" type="ORF">M422DRAFT_132322</name>
</gene>
<dbReference type="OrthoDB" id="3254233at2759"/>
<proteinExistence type="predicted"/>
<accession>A0A0C9T609</accession>
<evidence type="ECO:0000313" key="2">
    <source>
        <dbReference type="Proteomes" id="UP000054279"/>
    </source>
</evidence>
<name>A0A0C9T609_SPHS4</name>
<feature type="non-terminal residue" evidence="1">
    <location>
        <position position="1"/>
    </location>
</feature>
<dbReference type="AlphaFoldDB" id="A0A0C9T609"/>
<organism evidence="1 2">
    <name type="scientific">Sphaerobolus stellatus (strain SS14)</name>
    <dbReference type="NCBI Taxonomy" id="990650"/>
    <lineage>
        <taxon>Eukaryota</taxon>
        <taxon>Fungi</taxon>
        <taxon>Dikarya</taxon>
        <taxon>Basidiomycota</taxon>
        <taxon>Agaricomycotina</taxon>
        <taxon>Agaricomycetes</taxon>
        <taxon>Phallomycetidae</taxon>
        <taxon>Geastrales</taxon>
        <taxon>Sphaerobolaceae</taxon>
        <taxon>Sphaerobolus</taxon>
    </lineage>
</organism>
<sequence length="88" mass="9819">FARDFLWEEHEVSFSPSVNLSIFVSPLPTPPVSELNSAAALSTISTHTDLFKIVTPIKVDRLKALLSTHPNQPFVKSVCRGLREGFWP</sequence>